<gene>
    <name evidence="2" type="ORF">Csa_1G248120</name>
</gene>
<name>A0A0A0LTP1_CUCSA</name>
<dbReference type="PANTHER" id="PTHR35757">
    <property type="entry name" value="THERMOSOME SUBUNIT GAMMA"/>
    <property type="match status" value="1"/>
</dbReference>
<dbReference type="GO" id="GO:0009570">
    <property type="term" value="C:chloroplast stroma"/>
    <property type="evidence" value="ECO:0000318"/>
    <property type="project" value="GO_Central"/>
</dbReference>
<keyword evidence="1" id="KW-0472">Membrane</keyword>
<reference evidence="2 3" key="3">
    <citation type="journal article" date="2010" name="BMC Genomics">
        <title>Transcriptome sequencing and comparative analysis of cucumber flowers with different sex types.</title>
        <authorList>
            <person name="Guo S."/>
            <person name="Zheng Y."/>
            <person name="Joung J.G."/>
            <person name="Liu S."/>
            <person name="Zhang Z."/>
            <person name="Crasta O.R."/>
            <person name="Sobral B.W."/>
            <person name="Xu Y."/>
            <person name="Huang S."/>
            <person name="Fei Z."/>
        </authorList>
    </citation>
    <scope>NUCLEOTIDE SEQUENCE [LARGE SCALE GENOMIC DNA]</scope>
    <source>
        <strain evidence="3">cv. 9930</strain>
    </source>
</reference>
<keyword evidence="1" id="KW-1133">Transmembrane helix</keyword>
<dbReference type="Proteomes" id="UP000029981">
    <property type="component" value="Chromosome 1"/>
</dbReference>
<evidence type="ECO:0000313" key="3">
    <source>
        <dbReference type="Proteomes" id="UP000029981"/>
    </source>
</evidence>
<feature type="transmembrane region" description="Helical" evidence="1">
    <location>
        <begin position="42"/>
        <end position="62"/>
    </location>
</feature>
<dbReference type="EMBL" id="CM002922">
    <property type="protein sequence ID" value="KGN65148.1"/>
    <property type="molecule type" value="Genomic_DNA"/>
</dbReference>
<dbReference type="PANTHER" id="PTHR35757:SF1">
    <property type="entry name" value="THERMOSOME SUBUNIT GAMMA"/>
    <property type="match status" value="1"/>
</dbReference>
<reference evidence="2 3" key="1">
    <citation type="journal article" date="2009" name="Nat. Genet.">
        <title>The genome of the cucumber, Cucumis sativus L.</title>
        <authorList>
            <person name="Huang S."/>
            <person name="Li R."/>
            <person name="Zhang Z."/>
            <person name="Li L."/>
            <person name="Gu X."/>
            <person name="Fan W."/>
            <person name="Lucas W.J."/>
            <person name="Wang X."/>
            <person name="Xie B."/>
            <person name="Ni P."/>
            <person name="Ren Y."/>
            <person name="Zhu H."/>
            <person name="Li J."/>
            <person name="Lin K."/>
            <person name="Jin W."/>
            <person name="Fei Z."/>
            <person name="Li G."/>
            <person name="Staub J."/>
            <person name="Kilian A."/>
            <person name="van der Vossen E.A."/>
            <person name="Wu Y."/>
            <person name="Guo J."/>
            <person name="He J."/>
            <person name="Jia Z."/>
            <person name="Ren Y."/>
            <person name="Tian G."/>
            <person name="Lu Y."/>
            <person name="Ruan J."/>
            <person name="Qian W."/>
            <person name="Wang M."/>
            <person name="Huang Q."/>
            <person name="Li B."/>
            <person name="Xuan Z."/>
            <person name="Cao J."/>
            <person name="Asan"/>
            <person name="Wu Z."/>
            <person name="Zhang J."/>
            <person name="Cai Q."/>
            <person name="Bai Y."/>
            <person name="Zhao B."/>
            <person name="Han Y."/>
            <person name="Li Y."/>
            <person name="Li X."/>
            <person name="Wang S."/>
            <person name="Shi Q."/>
            <person name="Liu S."/>
            <person name="Cho W.K."/>
            <person name="Kim J.Y."/>
            <person name="Xu Y."/>
            <person name="Heller-Uszynska K."/>
            <person name="Miao H."/>
            <person name="Cheng Z."/>
            <person name="Zhang S."/>
            <person name="Wu J."/>
            <person name="Yang Y."/>
            <person name="Kang H."/>
            <person name="Li M."/>
            <person name="Liang H."/>
            <person name="Ren X."/>
            <person name="Shi Z."/>
            <person name="Wen M."/>
            <person name="Jian M."/>
            <person name="Yang H."/>
            <person name="Zhang G."/>
            <person name="Yang Z."/>
            <person name="Chen R."/>
            <person name="Liu S."/>
            <person name="Li J."/>
            <person name="Ma L."/>
            <person name="Liu H."/>
            <person name="Zhou Y."/>
            <person name="Zhao J."/>
            <person name="Fang X."/>
            <person name="Li G."/>
            <person name="Fang L."/>
            <person name="Li Y."/>
            <person name="Liu D."/>
            <person name="Zheng H."/>
            <person name="Zhang Y."/>
            <person name="Qin N."/>
            <person name="Li Z."/>
            <person name="Yang G."/>
            <person name="Yang S."/>
            <person name="Bolund L."/>
            <person name="Kristiansen K."/>
            <person name="Zheng H."/>
            <person name="Li S."/>
            <person name="Zhang X."/>
            <person name="Yang H."/>
            <person name="Wang J."/>
            <person name="Sun R."/>
            <person name="Zhang B."/>
            <person name="Jiang S."/>
            <person name="Wang J."/>
            <person name="Du Y."/>
            <person name="Li S."/>
        </authorList>
    </citation>
    <scope>NUCLEOTIDE SEQUENCE [LARGE SCALE GENOMIC DNA]</scope>
    <source>
        <strain evidence="3">cv. 9930</strain>
    </source>
</reference>
<reference evidence="2 3" key="4">
    <citation type="journal article" date="2011" name="BMC Genomics">
        <title>RNA-Seq improves annotation of protein-coding genes in the cucumber genome.</title>
        <authorList>
            <person name="Li Z."/>
            <person name="Zhang Z."/>
            <person name="Yan P."/>
            <person name="Huang S."/>
            <person name="Fei Z."/>
            <person name="Lin K."/>
        </authorList>
    </citation>
    <scope>NUCLEOTIDE SEQUENCE [LARGE SCALE GENOMIC DNA]</scope>
    <source>
        <strain evidence="3">cv. 9930</strain>
    </source>
</reference>
<dbReference type="OMA" id="YEKRLPW"/>
<dbReference type="eggNOG" id="ENOG502QQBM">
    <property type="taxonomic scope" value="Eukaryota"/>
</dbReference>
<reference evidence="2 3" key="2">
    <citation type="journal article" date="2009" name="PLoS ONE">
        <title>An integrated genetic and cytogenetic map of the cucumber genome.</title>
        <authorList>
            <person name="Ren Y."/>
            <person name="Zhang Z."/>
            <person name="Liu J."/>
            <person name="Staub J.E."/>
            <person name="Han Y."/>
            <person name="Cheng Z."/>
            <person name="Li X."/>
            <person name="Lu J."/>
            <person name="Miao H."/>
            <person name="Kang H."/>
            <person name="Xie B."/>
            <person name="Gu X."/>
            <person name="Wang X."/>
            <person name="Du Y."/>
            <person name="Jin W."/>
            <person name="Huang S."/>
        </authorList>
    </citation>
    <scope>NUCLEOTIDE SEQUENCE [LARGE SCALE GENOMIC DNA]</scope>
    <source>
        <strain evidence="3">cv. 9930</strain>
    </source>
</reference>
<keyword evidence="1" id="KW-0812">Transmembrane</keyword>
<keyword evidence="3" id="KW-1185">Reference proteome</keyword>
<dbReference type="Gramene" id="KGN65148">
    <property type="protein sequence ID" value="KGN65148"/>
    <property type="gene ID" value="Csa_1G248120"/>
</dbReference>
<protein>
    <recommendedName>
        <fullName evidence="4">Thermosome subunit gamma</fullName>
    </recommendedName>
</protein>
<dbReference type="GO" id="GO:0010027">
    <property type="term" value="P:thylakoid membrane organization"/>
    <property type="evidence" value="ECO:0000318"/>
    <property type="project" value="GO_Central"/>
</dbReference>
<evidence type="ECO:0008006" key="4">
    <source>
        <dbReference type="Google" id="ProtNLM"/>
    </source>
</evidence>
<evidence type="ECO:0000256" key="1">
    <source>
        <dbReference type="SAM" id="Phobius"/>
    </source>
</evidence>
<evidence type="ECO:0000313" key="2">
    <source>
        <dbReference type="EMBL" id="KGN65148.1"/>
    </source>
</evidence>
<proteinExistence type="predicted"/>
<dbReference type="AlphaFoldDB" id="A0A0A0LTP1"/>
<sequence>MEELGKYKKRNIRYNWKRKEWCELREAKRLYIINVVVKKENILLLLFISVVCSQPNVIRFWVLHSQFSSSPCFLSREDMVSNSLSLLLPISFPSIFKPDSPSSSSSSSSSSIPTKFPFFSDSSRFPKSFRLFRCQIPASSSSASNQLRDDASPDPFFQNNSIADFMRFKRDGPSAELQTAIVSYKKKFPWSILQPFVQVDLVSTIHIADKEYFKALQKELESYDSILYEMVASKESLENRKNPAAMKKLKSSRSRGLNILGCIQRQMARVLTLDFQLDCLDYQASNWYHADLDYETFRILQTEKGENFFTFARDMTIRSTKAMVQPTTVPEDLEPWKSKLLWASRVLPMPLVGLLIIGSVCADGGSQASEFPEFEALSRLDLGAAMKVFLAKRLTSEFTQVTAEVEESSVIIGERNKAATEALRDALDKGHNRIAILYGGGHMPDLGRRLREEFDLIPCRVKWITAWSITKRKLGSSSLPFLKALADVSGWPLNRYQTLALLIFSSVLAVDLWFWELFFGTAANWISEVALEVYQYIDNVQLM</sequence>
<accession>A0A0A0LTP1</accession>
<organism evidence="2 3">
    <name type="scientific">Cucumis sativus</name>
    <name type="common">Cucumber</name>
    <dbReference type="NCBI Taxonomy" id="3659"/>
    <lineage>
        <taxon>Eukaryota</taxon>
        <taxon>Viridiplantae</taxon>
        <taxon>Streptophyta</taxon>
        <taxon>Embryophyta</taxon>
        <taxon>Tracheophyta</taxon>
        <taxon>Spermatophyta</taxon>
        <taxon>Magnoliopsida</taxon>
        <taxon>eudicotyledons</taxon>
        <taxon>Gunneridae</taxon>
        <taxon>Pentapetalae</taxon>
        <taxon>rosids</taxon>
        <taxon>fabids</taxon>
        <taxon>Cucurbitales</taxon>
        <taxon>Cucurbitaceae</taxon>
        <taxon>Benincaseae</taxon>
        <taxon>Cucumis</taxon>
    </lineage>
</organism>